<dbReference type="Proteomes" id="UP001066276">
    <property type="component" value="Chromosome 1_1"/>
</dbReference>
<sequence length="104" mass="11732">MRKDARRSQMRKDARNWEQVLGTSHCVTGSAGQRTPGHWGRLLNRVRSRPVHLNNQGRVLTVPSSQFLQPVRAACSVGQQRSKNGLETTITQVLEYSVYAMGDR</sequence>
<dbReference type="AlphaFoldDB" id="A0AAV7WKA5"/>
<protein>
    <submittedName>
        <fullName evidence="1">Uncharacterized protein</fullName>
    </submittedName>
</protein>
<accession>A0AAV7WKA5</accession>
<reference evidence="1" key="1">
    <citation type="journal article" date="2022" name="bioRxiv">
        <title>Sequencing and chromosome-scale assembly of the giantPleurodeles waltlgenome.</title>
        <authorList>
            <person name="Brown T."/>
            <person name="Elewa A."/>
            <person name="Iarovenko S."/>
            <person name="Subramanian E."/>
            <person name="Araus A.J."/>
            <person name="Petzold A."/>
            <person name="Susuki M."/>
            <person name="Suzuki K.-i.T."/>
            <person name="Hayashi T."/>
            <person name="Toyoda A."/>
            <person name="Oliveira C."/>
            <person name="Osipova E."/>
            <person name="Leigh N.D."/>
            <person name="Simon A."/>
            <person name="Yun M.H."/>
        </authorList>
    </citation>
    <scope>NUCLEOTIDE SEQUENCE</scope>
    <source>
        <strain evidence="1">20211129_DDA</strain>
        <tissue evidence="1">Liver</tissue>
    </source>
</reference>
<evidence type="ECO:0000313" key="2">
    <source>
        <dbReference type="Proteomes" id="UP001066276"/>
    </source>
</evidence>
<organism evidence="1 2">
    <name type="scientific">Pleurodeles waltl</name>
    <name type="common">Iberian ribbed newt</name>
    <dbReference type="NCBI Taxonomy" id="8319"/>
    <lineage>
        <taxon>Eukaryota</taxon>
        <taxon>Metazoa</taxon>
        <taxon>Chordata</taxon>
        <taxon>Craniata</taxon>
        <taxon>Vertebrata</taxon>
        <taxon>Euteleostomi</taxon>
        <taxon>Amphibia</taxon>
        <taxon>Batrachia</taxon>
        <taxon>Caudata</taxon>
        <taxon>Salamandroidea</taxon>
        <taxon>Salamandridae</taxon>
        <taxon>Pleurodelinae</taxon>
        <taxon>Pleurodeles</taxon>
    </lineage>
</organism>
<dbReference type="EMBL" id="JANPWB010000001">
    <property type="protein sequence ID" value="KAJ1213146.1"/>
    <property type="molecule type" value="Genomic_DNA"/>
</dbReference>
<proteinExistence type="predicted"/>
<evidence type="ECO:0000313" key="1">
    <source>
        <dbReference type="EMBL" id="KAJ1213146.1"/>
    </source>
</evidence>
<gene>
    <name evidence="1" type="ORF">NDU88_000785</name>
</gene>
<keyword evidence="2" id="KW-1185">Reference proteome</keyword>
<name>A0AAV7WKA5_PLEWA</name>
<comment type="caution">
    <text evidence="1">The sequence shown here is derived from an EMBL/GenBank/DDBJ whole genome shotgun (WGS) entry which is preliminary data.</text>
</comment>